<proteinExistence type="predicted"/>
<dbReference type="Proteomes" id="UP000186545">
    <property type="component" value="Unassembled WGS sequence"/>
</dbReference>
<keyword evidence="1" id="KW-0812">Transmembrane</keyword>
<accession>A0A1F5ERZ4</accession>
<feature type="transmembrane region" description="Helical" evidence="1">
    <location>
        <begin position="20"/>
        <end position="42"/>
    </location>
</feature>
<sequence>MSGLLNRLRNKSEKEKKKILYLYTVVIMVFVFVVWSALVYFFDDKNDKGFFKNLDYFLSDIGQSLDSALSDTRSGLNEYWGETK</sequence>
<evidence type="ECO:0000313" key="2">
    <source>
        <dbReference type="EMBL" id="OGD70178.1"/>
    </source>
</evidence>
<keyword evidence="1" id="KW-1133">Transmembrane helix</keyword>
<gene>
    <name evidence="2" type="ORF">A3I18_00920</name>
</gene>
<dbReference type="AlphaFoldDB" id="A0A1F5ERZ4"/>
<organism evidence="2 3">
    <name type="scientific">Candidatus Campbellbacteria bacterium RIFCSPLOWO2_02_FULL_35_11</name>
    <dbReference type="NCBI Taxonomy" id="1797581"/>
    <lineage>
        <taxon>Bacteria</taxon>
        <taxon>Candidatus Campbelliibacteriota</taxon>
    </lineage>
</organism>
<evidence type="ECO:0000256" key="1">
    <source>
        <dbReference type="SAM" id="Phobius"/>
    </source>
</evidence>
<comment type="caution">
    <text evidence="2">The sequence shown here is derived from an EMBL/GenBank/DDBJ whole genome shotgun (WGS) entry which is preliminary data.</text>
</comment>
<name>A0A1F5ERZ4_9BACT</name>
<keyword evidence="1" id="KW-0472">Membrane</keyword>
<evidence type="ECO:0000313" key="3">
    <source>
        <dbReference type="Proteomes" id="UP000186545"/>
    </source>
</evidence>
<protein>
    <submittedName>
        <fullName evidence="2">Uncharacterized protein</fullName>
    </submittedName>
</protein>
<dbReference type="EMBL" id="MFAD01000022">
    <property type="protein sequence ID" value="OGD70178.1"/>
    <property type="molecule type" value="Genomic_DNA"/>
</dbReference>
<reference evidence="2 3" key="1">
    <citation type="journal article" date="2016" name="Nat. Commun.">
        <title>Thousands of microbial genomes shed light on interconnected biogeochemical processes in an aquifer system.</title>
        <authorList>
            <person name="Anantharaman K."/>
            <person name="Brown C.T."/>
            <person name="Hug L.A."/>
            <person name="Sharon I."/>
            <person name="Castelle C.J."/>
            <person name="Probst A.J."/>
            <person name="Thomas B.C."/>
            <person name="Singh A."/>
            <person name="Wilkins M.J."/>
            <person name="Karaoz U."/>
            <person name="Brodie E.L."/>
            <person name="Williams K.H."/>
            <person name="Hubbard S.S."/>
            <person name="Banfield J.F."/>
        </authorList>
    </citation>
    <scope>NUCLEOTIDE SEQUENCE [LARGE SCALE GENOMIC DNA]</scope>
</reference>